<dbReference type="SUPFAM" id="SSF50156">
    <property type="entry name" value="PDZ domain-like"/>
    <property type="match status" value="1"/>
</dbReference>
<dbReference type="GO" id="GO:0005096">
    <property type="term" value="F:GTPase activator activity"/>
    <property type="evidence" value="ECO:0007669"/>
    <property type="project" value="TreeGrafter"/>
</dbReference>
<dbReference type="Gene3D" id="1.10.472.80">
    <property type="entry name" value="Ypt/Rab-GAP domain of gyp1p, domain 3"/>
    <property type="match status" value="1"/>
</dbReference>
<dbReference type="GO" id="GO:0006886">
    <property type="term" value="P:intracellular protein transport"/>
    <property type="evidence" value="ECO:0007669"/>
    <property type="project" value="TreeGrafter"/>
</dbReference>
<dbReference type="EMBL" id="HBHK01007014">
    <property type="protein sequence ID" value="CAD9673342.1"/>
    <property type="molecule type" value="Transcribed_RNA"/>
</dbReference>
<sequence length="547" mass="62327">MVDDPAVVRVLLDGQSRLGAKIKSFQHRVDNGLGSGKDDLVVIGEADAGADAESLQPMCIMLTEVSAGGEADRCGLKVGDRLVLVDDTPVESFTDYRQVLRMLRDSRPLNLTFVVQPDSVGSYEVVPKVTKSQQIFDRQQNVLFLSDRTRLEEEAFHGVCERLRPVYWRILLNYLPVDKSKWKDVLKEKRELYQVYKKEFLKFGISSDDGSSRPSRLKGQGWWEFDDDKRKSMTQQKVLAQKTAASCGEDGVASAHPLELSSASPPKPPLSEEEQKLHQHDVELRETIWKDVQRTHPGFHFFADARCDIMERILFIFAKLNPGIEYVQGMNEVVAPILFVFGNPTLDGEKKKPELGGQGLDMEEFMFDEHYEVDTFFCFCNLMGELRDLYMQGMDSDHEGIRGRGLALMKHLKDVDPAVYQHLTELEINPQYFALRWLTTLLSREMMLPDTVRLWDSLFADPKRFTFLLYVCCSMISLQRENILASDFSGCLQILQKYPPTDLHQILLLAEDLQLGNVVFESTKSPQELLKSLASSTTDFLRSKFLS</sequence>
<dbReference type="PROSITE" id="PS50086">
    <property type="entry name" value="TBC_RABGAP"/>
    <property type="match status" value="1"/>
</dbReference>
<gene>
    <name evidence="4" type="ORF">QSP1433_LOCUS4279</name>
</gene>
<dbReference type="Pfam" id="PF17820">
    <property type="entry name" value="PDZ_6"/>
    <property type="match status" value="1"/>
</dbReference>
<dbReference type="SMART" id="SM00164">
    <property type="entry name" value="TBC"/>
    <property type="match status" value="1"/>
</dbReference>
<dbReference type="PANTHER" id="PTHR22957:SF27">
    <property type="entry name" value="TBC1 DOMAIN FAMILY MEMBER 13"/>
    <property type="match status" value="1"/>
</dbReference>
<dbReference type="FunFam" id="1.10.472.80:FF:000009">
    <property type="entry name" value="TBC1 domain family member 13"/>
    <property type="match status" value="1"/>
</dbReference>
<evidence type="ECO:0000313" key="4">
    <source>
        <dbReference type="EMBL" id="CAD9673342.1"/>
    </source>
</evidence>
<dbReference type="PANTHER" id="PTHR22957">
    <property type="entry name" value="TBC1 DOMAIN FAMILY MEMBER GTPASE-ACTIVATING PROTEIN"/>
    <property type="match status" value="1"/>
</dbReference>
<protein>
    <recommendedName>
        <fullName evidence="5">Rab-GAP TBC domain-containing protein</fullName>
    </recommendedName>
</protein>
<feature type="domain" description="PDZ" evidence="3">
    <location>
        <begin position="43"/>
        <end position="106"/>
    </location>
</feature>
<dbReference type="InterPro" id="IPR035969">
    <property type="entry name" value="Rab-GAP_TBC_sf"/>
</dbReference>
<reference evidence="4" key="1">
    <citation type="submission" date="2021-01" db="EMBL/GenBank/DDBJ databases">
        <authorList>
            <person name="Corre E."/>
            <person name="Pelletier E."/>
            <person name="Niang G."/>
            <person name="Scheremetjew M."/>
            <person name="Finn R."/>
            <person name="Kale V."/>
            <person name="Holt S."/>
            <person name="Cochrane G."/>
            <person name="Meng A."/>
            <person name="Brown T."/>
            <person name="Cohen L."/>
        </authorList>
    </citation>
    <scope>NUCLEOTIDE SEQUENCE</scope>
    <source>
        <strain evidence="4">NY070348D</strain>
    </source>
</reference>
<dbReference type="InterPro" id="IPR036034">
    <property type="entry name" value="PDZ_sf"/>
</dbReference>
<name>A0A7S2RK13_9STRA</name>
<evidence type="ECO:0000259" key="2">
    <source>
        <dbReference type="PROSITE" id="PS50086"/>
    </source>
</evidence>
<accession>A0A7S2RK13</accession>
<dbReference type="Gene3D" id="2.30.42.10">
    <property type="match status" value="1"/>
</dbReference>
<feature type="region of interest" description="Disordered" evidence="1">
    <location>
        <begin position="255"/>
        <end position="277"/>
    </location>
</feature>
<dbReference type="AlphaFoldDB" id="A0A7S2RK13"/>
<dbReference type="InterPro" id="IPR000195">
    <property type="entry name" value="Rab-GAP-TBC_dom"/>
</dbReference>
<feature type="domain" description="Rab-GAP TBC" evidence="2">
    <location>
        <begin position="158"/>
        <end position="462"/>
    </location>
</feature>
<dbReference type="InterPro" id="IPR041489">
    <property type="entry name" value="PDZ_6"/>
</dbReference>
<dbReference type="PROSITE" id="PS50106">
    <property type="entry name" value="PDZ"/>
    <property type="match status" value="1"/>
</dbReference>
<evidence type="ECO:0000259" key="3">
    <source>
        <dbReference type="PROSITE" id="PS50106"/>
    </source>
</evidence>
<dbReference type="Pfam" id="PF00566">
    <property type="entry name" value="RabGAP-TBC"/>
    <property type="match status" value="1"/>
</dbReference>
<organism evidence="4">
    <name type="scientific">Mucochytrium quahogii</name>
    <dbReference type="NCBI Taxonomy" id="96639"/>
    <lineage>
        <taxon>Eukaryota</taxon>
        <taxon>Sar</taxon>
        <taxon>Stramenopiles</taxon>
        <taxon>Bigyra</taxon>
        <taxon>Labyrinthulomycetes</taxon>
        <taxon>Thraustochytrida</taxon>
        <taxon>Thraustochytriidae</taxon>
        <taxon>Mucochytrium</taxon>
    </lineage>
</organism>
<dbReference type="Gene3D" id="1.10.8.270">
    <property type="entry name" value="putative rabgap domain of human tbc1 domain family member 14 like domains"/>
    <property type="match status" value="1"/>
</dbReference>
<dbReference type="SMART" id="SM00228">
    <property type="entry name" value="PDZ"/>
    <property type="match status" value="1"/>
</dbReference>
<dbReference type="InterPro" id="IPR001478">
    <property type="entry name" value="PDZ"/>
</dbReference>
<dbReference type="SUPFAM" id="SSF47923">
    <property type="entry name" value="Ypt/Rab-GAP domain of gyp1p"/>
    <property type="match status" value="2"/>
</dbReference>
<evidence type="ECO:0008006" key="5">
    <source>
        <dbReference type="Google" id="ProtNLM"/>
    </source>
</evidence>
<proteinExistence type="predicted"/>
<evidence type="ECO:0000256" key="1">
    <source>
        <dbReference type="SAM" id="MobiDB-lite"/>
    </source>
</evidence>